<dbReference type="GO" id="GO:0016020">
    <property type="term" value="C:membrane"/>
    <property type="evidence" value="ECO:0007669"/>
    <property type="project" value="InterPro"/>
</dbReference>
<dbReference type="Pfam" id="PF08392">
    <property type="entry name" value="FAE1_CUT1_RppA"/>
    <property type="match status" value="1"/>
</dbReference>
<evidence type="ECO:0000259" key="3">
    <source>
        <dbReference type="Pfam" id="PF08392"/>
    </source>
</evidence>
<evidence type="ECO:0000313" key="5">
    <source>
        <dbReference type="Proteomes" id="UP000886885"/>
    </source>
</evidence>
<evidence type="ECO:0000256" key="2">
    <source>
        <dbReference type="ARBA" id="ARBA00047375"/>
    </source>
</evidence>
<dbReference type="PANTHER" id="PTHR31561">
    <property type="entry name" value="3-KETOACYL-COA SYNTHASE"/>
    <property type="match status" value="1"/>
</dbReference>
<dbReference type="AlphaFoldDB" id="A0A8X7XUM8"/>
<dbReference type="EMBL" id="JAAWWB010000037">
    <property type="protein sequence ID" value="KAG6738866.1"/>
    <property type="molecule type" value="Genomic_DNA"/>
</dbReference>
<proteinExistence type="predicted"/>
<gene>
    <name evidence="4" type="ORF">POTOM_058489</name>
</gene>
<organism evidence="4 5">
    <name type="scientific">Populus tomentosa</name>
    <name type="common">Chinese white poplar</name>
    <dbReference type="NCBI Taxonomy" id="118781"/>
    <lineage>
        <taxon>Eukaryota</taxon>
        <taxon>Viridiplantae</taxon>
        <taxon>Streptophyta</taxon>
        <taxon>Embryophyta</taxon>
        <taxon>Tracheophyta</taxon>
        <taxon>Spermatophyta</taxon>
        <taxon>Magnoliopsida</taxon>
        <taxon>eudicotyledons</taxon>
        <taxon>Gunneridae</taxon>
        <taxon>Pentapetalae</taxon>
        <taxon>rosids</taxon>
        <taxon>fabids</taxon>
        <taxon>Malpighiales</taxon>
        <taxon>Salicaceae</taxon>
        <taxon>Saliceae</taxon>
        <taxon>Populus</taxon>
    </lineage>
</organism>
<keyword evidence="1" id="KW-0808">Transferase</keyword>
<feature type="domain" description="FAE" evidence="3">
    <location>
        <begin position="1"/>
        <end position="176"/>
    </location>
</feature>
<dbReference type="GO" id="GO:0009922">
    <property type="term" value="F:fatty acid elongase activity"/>
    <property type="evidence" value="ECO:0007669"/>
    <property type="project" value="UniProtKB-EC"/>
</dbReference>
<comment type="catalytic activity">
    <reaction evidence="2">
        <text>a very-long-chain acyl-CoA + malonyl-CoA + H(+) = a very-long-chain 3-oxoacyl-CoA + CO2 + CoA</text>
        <dbReference type="Rhea" id="RHEA:32727"/>
        <dbReference type="ChEBI" id="CHEBI:15378"/>
        <dbReference type="ChEBI" id="CHEBI:16526"/>
        <dbReference type="ChEBI" id="CHEBI:57287"/>
        <dbReference type="ChEBI" id="CHEBI:57384"/>
        <dbReference type="ChEBI" id="CHEBI:90725"/>
        <dbReference type="ChEBI" id="CHEBI:90736"/>
        <dbReference type="EC" id="2.3.1.199"/>
    </reaction>
</comment>
<dbReference type="InterPro" id="IPR013601">
    <property type="entry name" value="FAE1_typ3_polyketide_synth"/>
</dbReference>
<dbReference type="Proteomes" id="UP000886885">
    <property type="component" value="Chromosome 19A"/>
</dbReference>
<dbReference type="InterPro" id="IPR012392">
    <property type="entry name" value="3-ktacl-CoA_syn"/>
</dbReference>
<keyword evidence="1" id="KW-0012">Acyltransferase</keyword>
<evidence type="ECO:0000256" key="1">
    <source>
        <dbReference type="ARBA" id="ARBA00023315"/>
    </source>
</evidence>
<protein>
    <recommendedName>
        <fullName evidence="3">FAE domain-containing protein</fullName>
    </recommendedName>
</protein>
<name>A0A8X7XUM8_POPTO</name>
<comment type="caution">
    <text evidence="4">The sequence shown here is derived from an EMBL/GenBank/DDBJ whole genome shotgun (WGS) entry which is preliminary data.</text>
</comment>
<evidence type="ECO:0000313" key="4">
    <source>
        <dbReference type="EMBL" id="KAG6738866.1"/>
    </source>
</evidence>
<dbReference type="OrthoDB" id="329835at2759"/>
<sequence length="179" mass="19651">MLSYQCHKAAEDRKLDTGSCAKIVLRNDSLGIEEYKFLSKTMVSSGVGEETYCPRNVIEGREESASLMDALSDMDDAIFDTLDELLAKTGVSPSEIDIIVASVSLFSPAPSLTARVINRYKMRKDIKAFNLSRMECSASVVVAVDLVKQLFKTYRNSSAIVVSTESIGPNWYSGKDVTS</sequence>
<reference evidence="4" key="1">
    <citation type="journal article" date="2020" name="bioRxiv">
        <title>Hybrid origin of Populus tomentosa Carr. identified through genome sequencing and phylogenomic analysis.</title>
        <authorList>
            <person name="An X."/>
            <person name="Gao K."/>
            <person name="Chen Z."/>
            <person name="Li J."/>
            <person name="Yang X."/>
            <person name="Yang X."/>
            <person name="Zhou J."/>
            <person name="Guo T."/>
            <person name="Zhao T."/>
            <person name="Huang S."/>
            <person name="Miao D."/>
            <person name="Khan W.U."/>
            <person name="Rao P."/>
            <person name="Ye M."/>
            <person name="Lei B."/>
            <person name="Liao W."/>
            <person name="Wang J."/>
            <person name="Ji L."/>
            <person name="Li Y."/>
            <person name="Guo B."/>
            <person name="Mustafa N.S."/>
            <person name="Li S."/>
            <person name="Yun Q."/>
            <person name="Keller S.R."/>
            <person name="Mao J."/>
            <person name="Zhang R."/>
            <person name="Strauss S.H."/>
        </authorList>
    </citation>
    <scope>NUCLEOTIDE SEQUENCE</scope>
    <source>
        <strain evidence="4">GM15</strain>
        <tissue evidence="4">Leaf</tissue>
    </source>
</reference>
<dbReference type="GO" id="GO:0006633">
    <property type="term" value="P:fatty acid biosynthetic process"/>
    <property type="evidence" value="ECO:0007669"/>
    <property type="project" value="InterPro"/>
</dbReference>
<accession>A0A8X7XUM8</accession>
<keyword evidence="5" id="KW-1185">Reference proteome</keyword>